<feature type="transmembrane region" description="Helical" evidence="5">
    <location>
        <begin position="132"/>
        <end position="151"/>
    </location>
</feature>
<gene>
    <name evidence="6" type="primary">Orct2_1</name>
    <name evidence="6" type="ORF">E2C01_080625</name>
</gene>
<evidence type="ECO:0000256" key="1">
    <source>
        <dbReference type="ARBA" id="ARBA00004141"/>
    </source>
</evidence>
<accession>A0A5B7IWL8</accession>
<feature type="transmembrane region" description="Helical" evidence="5">
    <location>
        <begin position="203"/>
        <end position="225"/>
    </location>
</feature>
<feature type="transmembrane region" description="Helical" evidence="5">
    <location>
        <begin position="104"/>
        <end position="125"/>
    </location>
</feature>
<dbReference type="Gene3D" id="1.20.1250.20">
    <property type="entry name" value="MFS general substrate transporter like domains"/>
    <property type="match status" value="1"/>
</dbReference>
<dbReference type="InterPro" id="IPR036259">
    <property type="entry name" value="MFS_trans_sf"/>
</dbReference>
<protein>
    <submittedName>
        <fullName evidence="6">Organic cation transporter-like protein</fullName>
    </submittedName>
</protein>
<dbReference type="Pfam" id="PF00083">
    <property type="entry name" value="Sugar_tr"/>
    <property type="match status" value="1"/>
</dbReference>
<evidence type="ECO:0000256" key="4">
    <source>
        <dbReference type="ARBA" id="ARBA00023136"/>
    </source>
</evidence>
<feature type="transmembrane region" description="Helical" evidence="5">
    <location>
        <begin position="157"/>
        <end position="182"/>
    </location>
</feature>
<dbReference type="OrthoDB" id="6374294at2759"/>
<sequence length="226" mass="24543">MFIGHFKTSIHLHLSDIIPSCSHPVTLHPILPPPPTATPSLYTPSFHLHLPPILPPPPYNHSSPSFRTPRLRMITVCVFLGYTMASMVYFGLSLSGGTISDNPYVFMTLSGLMEVPAYTFTIPVVQRFGRKYTLATCFLLSALVLFALAVIPAGYSVAGVALAMMGKVCITAGFQTIIFFSSELFPTEVRSRGVSAAFMMSRIGSMVSPFITDLVVSGLVLPLGLW</sequence>
<comment type="subcellular location">
    <subcellularLocation>
        <location evidence="1">Membrane</location>
        <topology evidence="1">Multi-pass membrane protein</topology>
    </subcellularLocation>
</comment>
<dbReference type="GO" id="GO:0022857">
    <property type="term" value="F:transmembrane transporter activity"/>
    <property type="evidence" value="ECO:0007669"/>
    <property type="project" value="InterPro"/>
</dbReference>
<organism evidence="6 7">
    <name type="scientific">Portunus trituberculatus</name>
    <name type="common">Swimming crab</name>
    <name type="synonym">Neptunus trituberculatus</name>
    <dbReference type="NCBI Taxonomy" id="210409"/>
    <lineage>
        <taxon>Eukaryota</taxon>
        <taxon>Metazoa</taxon>
        <taxon>Ecdysozoa</taxon>
        <taxon>Arthropoda</taxon>
        <taxon>Crustacea</taxon>
        <taxon>Multicrustacea</taxon>
        <taxon>Malacostraca</taxon>
        <taxon>Eumalacostraca</taxon>
        <taxon>Eucarida</taxon>
        <taxon>Decapoda</taxon>
        <taxon>Pleocyemata</taxon>
        <taxon>Brachyura</taxon>
        <taxon>Eubrachyura</taxon>
        <taxon>Portunoidea</taxon>
        <taxon>Portunidae</taxon>
        <taxon>Portuninae</taxon>
        <taxon>Portunus</taxon>
    </lineage>
</organism>
<keyword evidence="7" id="KW-1185">Reference proteome</keyword>
<evidence type="ECO:0000313" key="7">
    <source>
        <dbReference type="Proteomes" id="UP000324222"/>
    </source>
</evidence>
<dbReference type="InterPro" id="IPR005828">
    <property type="entry name" value="MFS_sugar_transport-like"/>
</dbReference>
<name>A0A5B7IWL8_PORTR</name>
<dbReference type="GO" id="GO:0016020">
    <property type="term" value="C:membrane"/>
    <property type="evidence" value="ECO:0007669"/>
    <property type="project" value="UniProtKB-SubCell"/>
</dbReference>
<reference evidence="6 7" key="1">
    <citation type="submission" date="2019-05" db="EMBL/GenBank/DDBJ databases">
        <title>Another draft genome of Portunus trituberculatus and its Hox gene families provides insights of decapod evolution.</title>
        <authorList>
            <person name="Jeong J.-H."/>
            <person name="Song I."/>
            <person name="Kim S."/>
            <person name="Choi T."/>
            <person name="Kim D."/>
            <person name="Ryu S."/>
            <person name="Kim W."/>
        </authorList>
    </citation>
    <scope>NUCLEOTIDE SEQUENCE [LARGE SCALE GENOMIC DNA]</scope>
    <source>
        <tissue evidence="6">Muscle</tissue>
    </source>
</reference>
<keyword evidence="3 5" id="KW-1133">Transmembrane helix</keyword>
<dbReference type="AlphaFoldDB" id="A0A5B7IWL8"/>
<comment type="caution">
    <text evidence="6">The sequence shown here is derived from an EMBL/GenBank/DDBJ whole genome shotgun (WGS) entry which is preliminary data.</text>
</comment>
<keyword evidence="2 5" id="KW-0812">Transmembrane</keyword>
<keyword evidence="4 5" id="KW-0472">Membrane</keyword>
<dbReference type="Proteomes" id="UP000324222">
    <property type="component" value="Unassembled WGS sequence"/>
</dbReference>
<feature type="transmembrane region" description="Helical" evidence="5">
    <location>
        <begin position="71"/>
        <end position="92"/>
    </location>
</feature>
<evidence type="ECO:0000256" key="2">
    <source>
        <dbReference type="ARBA" id="ARBA00022692"/>
    </source>
</evidence>
<evidence type="ECO:0000256" key="3">
    <source>
        <dbReference type="ARBA" id="ARBA00022989"/>
    </source>
</evidence>
<dbReference type="PANTHER" id="PTHR24064">
    <property type="entry name" value="SOLUTE CARRIER FAMILY 22 MEMBER"/>
    <property type="match status" value="1"/>
</dbReference>
<evidence type="ECO:0000256" key="5">
    <source>
        <dbReference type="SAM" id="Phobius"/>
    </source>
</evidence>
<proteinExistence type="predicted"/>
<dbReference type="EMBL" id="VSRR010069705">
    <property type="protein sequence ID" value="MPC85827.1"/>
    <property type="molecule type" value="Genomic_DNA"/>
</dbReference>
<evidence type="ECO:0000313" key="6">
    <source>
        <dbReference type="EMBL" id="MPC85827.1"/>
    </source>
</evidence>
<dbReference type="SUPFAM" id="SSF103473">
    <property type="entry name" value="MFS general substrate transporter"/>
    <property type="match status" value="1"/>
</dbReference>